<dbReference type="PROSITE" id="PS51059">
    <property type="entry name" value="PARP_CATALYTIC"/>
    <property type="match status" value="1"/>
</dbReference>
<dbReference type="PANTHER" id="PTHR45740">
    <property type="entry name" value="POLY [ADP-RIBOSE] POLYMERASE"/>
    <property type="match status" value="1"/>
</dbReference>
<evidence type="ECO:0000259" key="2">
    <source>
        <dbReference type="PROSITE" id="PS51059"/>
    </source>
</evidence>
<dbReference type="SUPFAM" id="SSF56399">
    <property type="entry name" value="ADP-ribosylation"/>
    <property type="match status" value="1"/>
</dbReference>
<dbReference type="Pfam" id="PF00644">
    <property type="entry name" value="PARP"/>
    <property type="match status" value="1"/>
</dbReference>
<reference evidence="3" key="1">
    <citation type="journal article" date="2020" name="J. Eukaryot. Microbiol.">
        <title>De novo Sequencing, Assembly and Annotation of the Transcriptome for the Free-Living Testate Amoeba Arcella intermedia.</title>
        <authorList>
            <person name="Ribeiro G.M."/>
            <person name="Porfirio-Sousa A.L."/>
            <person name="Maurer-Alcala X.X."/>
            <person name="Katz L.A."/>
            <person name="Lahr D.J.G."/>
        </authorList>
    </citation>
    <scope>NUCLEOTIDE SEQUENCE</scope>
</reference>
<dbReference type="InterPro" id="IPR012317">
    <property type="entry name" value="Poly(ADP-ribose)pol_cat_dom"/>
</dbReference>
<accession>A0A6B2LD09</accession>
<keyword evidence="1" id="KW-0520">NAD</keyword>
<name>A0A6B2LD09_9EUKA</name>
<sequence length="260" mass="29611">MEKLNPEQIAHITSICLKSNVTHHYDEKSDTLTLNGILKSAGETKATILEYLLKNTHVSSLSFPKEWVPQTNPIETPNVPKDSPEWQIVETHFKKTLPQSTITSIQRIQNQILWERYSNNSRFMTKRLGPKTNEQYLFHGTSKTDPSLIYASDTGFDMRYCTSGMWGIAIYFAVNASYSTNYCYTTPTGEKQMFLAQVLVGEDYATLPDNKLKKPPLKQVDSGGIRQDYDSVSGETGNSKVYMIYENGRAYPKYLISYKI</sequence>
<keyword evidence="1" id="KW-0808">Transferase</keyword>
<feature type="domain" description="PARP catalytic" evidence="2">
    <location>
        <begin position="63"/>
        <end position="260"/>
    </location>
</feature>
<dbReference type="AlphaFoldDB" id="A0A6B2LD09"/>
<organism evidence="3">
    <name type="scientific">Arcella intermedia</name>
    <dbReference type="NCBI Taxonomy" id="1963864"/>
    <lineage>
        <taxon>Eukaryota</taxon>
        <taxon>Amoebozoa</taxon>
        <taxon>Tubulinea</taxon>
        <taxon>Elardia</taxon>
        <taxon>Arcellinida</taxon>
        <taxon>Sphaerothecina</taxon>
        <taxon>Arcellidae</taxon>
        <taxon>Arcella</taxon>
    </lineage>
</organism>
<evidence type="ECO:0000313" key="3">
    <source>
        <dbReference type="EMBL" id="NDV34933.1"/>
    </source>
</evidence>
<dbReference type="EMBL" id="GIBP01005964">
    <property type="protein sequence ID" value="NDV34933.1"/>
    <property type="molecule type" value="Transcribed_RNA"/>
</dbReference>
<keyword evidence="1" id="KW-0328">Glycosyltransferase</keyword>
<dbReference type="GO" id="GO:0005634">
    <property type="term" value="C:nucleus"/>
    <property type="evidence" value="ECO:0007669"/>
    <property type="project" value="TreeGrafter"/>
</dbReference>
<proteinExistence type="predicted"/>
<dbReference type="EC" id="2.4.2.-" evidence="1"/>
<evidence type="ECO:0000256" key="1">
    <source>
        <dbReference type="RuleBase" id="RU362114"/>
    </source>
</evidence>
<dbReference type="GO" id="GO:1990404">
    <property type="term" value="F:NAD+-protein mono-ADP-ribosyltransferase activity"/>
    <property type="evidence" value="ECO:0007669"/>
    <property type="project" value="TreeGrafter"/>
</dbReference>
<protein>
    <recommendedName>
        <fullName evidence="1">Poly [ADP-ribose] polymerase</fullName>
        <shortName evidence="1">PARP</shortName>
        <ecNumber evidence="1">2.4.2.-</ecNumber>
    </recommendedName>
</protein>
<dbReference type="InterPro" id="IPR051712">
    <property type="entry name" value="ARTD-AVP"/>
</dbReference>
<dbReference type="GO" id="GO:0003950">
    <property type="term" value="F:NAD+ poly-ADP-ribosyltransferase activity"/>
    <property type="evidence" value="ECO:0007669"/>
    <property type="project" value="UniProtKB-UniRule"/>
</dbReference>
<dbReference type="PANTHER" id="PTHR45740:SF2">
    <property type="entry name" value="POLY [ADP-RIBOSE] POLYMERASE"/>
    <property type="match status" value="1"/>
</dbReference>
<dbReference type="Gene3D" id="3.90.228.10">
    <property type="match status" value="1"/>
</dbReference>